<dbReference type="AlphaFoldDB" id="A0A7G9GBI6"/>
<evidence type="ECO:0000313" key="7">
    <source>
        <dbReference type="Proteomes" id="UP000515860"/>
    </source>
</evidence>
<dbReference type="InterPro" id="IPR039650">
    <property type="entry name" value="HdrA-like"/>
</dbReference>
<name>A0A7G9GBI6_9FIRM</name>
<dbReference type="KEGG" id="whj:H9Q79_14945"/>
<dbReference type="GO" id="GO:0046872">
    <property type="term" value="F:metal ion binding"/>
    <property type="evidence" value="ECO:0007669"/>
    <property type="project" value="UniProtKB-KW"/>
</dbReference>
<evidence type="ECO:0000256" key="2">
    <source>
        <dbReference type="ARBA" id="ARBA00022723"/>
    </source>
</evidence>
<proteinExistence type="predicted"/>
<dbReference type="GO" id="GO:0016491">
    <property type="term" value="F:oxidoreductase activity"/>
    <property type="evidence" value="ECO:0007669"/>
    <property type="project" value="UniProtKB-KW"/>
</dbReference>
<evidence type="ECO:0000256" key="4">
    <source>
        <dbReference type="ARBA" id="ARBA00023004"/>
    </source>
</evidence>
<dbReference type="Pfam" id="PF12831">
    <property type="entry name" value="FAD_oxidored"/>
    <property type="match status" value="1"/>
</dbReference>
<evidence type="ECO:0000256" key="1">
    <source>
        <dbReference type="ARBA" id="ARBA00022485"/>
    </source>
</evidence>
<sequence length="495" mass="54370">MRIYGNYDVVIVGGGASGCCAAIAAAREGANTLVIEQLGAVGGMMNISGPPGWAFSHLYNESGERIIAGIVEELYQDLYKDGLAFHPPLDQYKQLHVQTNVDVDWCGLLLFEKMREAGVHFLLHTMAVDVLKEGNCVKGVVVENCEGRMAVMGKIIIEASGEGEICKKAGVEYQQIDRTKEELDPPSITFHMDGIDWDKAWQYYKDNPDEWVPAWIKGMPGWENSRVAKNRIEALEKYDNLIDCVMDGVTDNIDYQALTLEAIKNGDMHPYGDLGHFFTPRQFGHVQAAFQHTAQIKDCDTTNITEWSAGEVEARRQVVISIKAIQKYLPGYEHAYLTRITTTMRTREGRHTVGDYQMVATDVSSCAKFPDVMAKCGMSATAGGPFHSAATPGTAYNVTEGKVGYVPADGGSYDIPYRAFVPKGIEGMLMTGKLVSCTPDFKRDLLPDNMIWGQAAGTAAAVCVRTGKTPRELEADVSEVQDILRRNGAILEGTK</sequence>
<evidence type="ECO:0000256" key="3">
    <source>
        <dbReference type="ARBA" id="ARBA00023002"/>
    </source>
</evidence>
<dbReference type="SUPFAM" id="SSF51905">
    <property type="entry name" value="FAD/NAD(P)-binding domain"/>
    <property type="match status" value="1"/>
</dbReference>
<organism evidence="6 7">
    <name type="scientific">Wansuia hejianensis</name>
    <dbReference type="NCBI Taxonomy" id="2763667"/>
    <lineage>
        <taxon>Bacteria</taxon>
        <taxon>Bacillati</taxon>
        <taxon>Bacillota</taxon>
        <taxon>Clostridia</taxon>
        <taxon>Lachnospirales</taxon>
        <taxon>Lachnospiraceae</taxon>
        <taxon>Wansuia</taxon>
    </lineage>
</organism>
<keyword evidence="5" id="KW-0411">Iron-sulfur</keyword>
<keyword evidence="4" id="KW-0408">Iron</keyword>
<dbReference type="EMBL" id="CP060635">
    <property type="protein sequence ID" value="QNM08168.1"/>
    <property type="molecule type" value="Genomic_DNA"/>
</dbReference>
<reference evidence="6 7" key="1">
    <citation type="submission" date="2020-08" db="EMBL/GenBank/DDBJ databases">
        <authorList>
            <person name="Liu C."/>
            <person name="Sun Q."/>
        </authorList>
    </citation>
    <scope>NUCLEOTIDE SEQUENCE [LARGE SCALE GENOMIC DNA]</scope>
    <source>
        <strain evidence="6 7">NSJ-29</strain>
    </source>
</reference>
<keyword evidence="7" id="KW-1185">Reference proteome</keyword>
<keyword evidence="2" id="KW-0479">Metal-binding</keyword>
<dbReference type="PANTHER" id="PTHR43498">
    <property type="entry name" value="FERREDOXIN:COB-COM HETERODISULFIDE REDUCTASE SUBUNIT A"/>
    <property type="match status" value="1"/>
</dbReference>
<keyword evidence="3" id="KW-0560">Oxidoreductase</keyword>
<accession>A0A7G9GBI6</accession>
<evidence type="ECO:0000256" key="5">
    <source>
        <dbReference type="ARBA" id="ARBA00023014"/>
    </source>
</evidence>
<dbReference type="Proteomes" id="UP000515860">
    <property type="component" value="Chromosome"/>
</dbReference>
<keyword evidence="1" id="KW-0004">4Fe-4S</keyword>
<dbReference type="PROSITE" id="PS51257">
    <property type="entry name" value="PROKAR_LIPOPROTEIN"/>
    <property type="match status" value="1"/>
</dbReference>
<dbReference type="RefSeq" id="WP_118648615.1">
    <property type="nucleotide sequence ID" value="NZ_CP060635.1"/>
</dbReference>
<dbReference type="PANTHER" id="PTHR43498:SF1">
    <property type="entry name" value="COB--COM HETERODISULFIDE REDUCTASE IRON-SULFUR SUBUNIT A"/>
    <property type="match status" value="1"/>
</dbReference>
<dbReference type="InterPro" id="IPR036188">
    <property type="entry name" value="FAD/NAD-bd_sf"/>
</dbReference>
<dbReference type="Gene3D" id="3.50.50.60">
    <property type="entry name" value="FAD/NAD(P)-binding domain"/>
    <property type="match status" value="1"/>
</dbReference>
<evidence type="ECO:0000313" key="6">
    <source>
        <dbReference type="EMBL" id="QNM08168.1"/>
    </source>
</evidence>
<dbReference type="GO" id="GO:0051539">
    <property type="term" value="F:4 iron, 4 sulfur cluster binding"/>
    <property type="evidence" value="ECO:0007669"/>
    <property type="project" value="UniProtKB-KW"/>
</dbReference>
<gene>
    <name evidence="6" type="ORF">H9Q79_14945</name>
</gene>
<protein>
    <submittedName>
        <fullName evidence="6">FAD-dependent oxidoreductase</fullName>
    </submittedName>
</protein>